<dbReference type="InterPro" id="IPR013154">
    <property type="entry name" value="ADH-like_N"/>
</dbReference>
<gene>
    <name evidence="3" type="ORF">EBO15_29305</name>
</gene>
<dbReference type="SUPFAM" id="SSF50129">
    <property type="entry name" value="GroES-like"/>
    <property type="match status" value="1"/>
</dbReference>
<dbReference type="SMART" id="SM00829">
    <property type="entry name" value="PKS_ER"/>
    <property type="match status" value="1"/>
</dbReference>
<dbReference type="Gene3D" id="3.40.50.720">
    <property type="entry name" value="NAD(P)-binding Rossmann-like Domain"/>
    <property type="match status" value="1"/>
</dbReference>
<dbReference type="OrthoDB" id="2665481at2"/>
<dbReference type="EMBL" id="RFFG01000065">
    <property type="protein sequence ID" value="RMI39559.1"/>
    <property type="molecule type" value="Genomic_DNA"/>
</dbReference>
<dbReference type="PANTHER" id="PTHR44154:SF1">
    <property type="entry name" value="QUINONE OXIDOREDUCTASE"/>
    <property type="match status" value="1"/>
</dbReference>
<name>A0A3M2LQ45_9ACTN</name>
<dbReference type="InterPro" id="IPR051603">
    <property type="entry name" value="Zinc-ADH_QOR/CCCR"/>
</dbReference>
<comment type="caution">
    <text evidence="3">The sequence shown here is derived from an EMBL/GenBank/DDBJ whole genome shotgun (WGS) entry which is preliminary data.</text>
</comment>
<dbReference type="RefSeq" id="WP_122197692.1">
    <property type="nucleotide sequence ID" value="NZ_JBHSKC010000005.1"/>
</dbReference>
<dbReference type="Pfam" id="PF13602">
    <property type="entry name" value="ADH_zinc_N_2"/>
    <property type="match status" value="1"/>
</dbReference>
<dbReference type="Proteomes" id="UP000282674">
    <property type="component" value="Unassembled WGS sequence"/>
</dbReference>
<protein>
    <submittedName>
        <fullName evidence="3">NADP-dependent oxidoreductase</fullName>
    </submittedName>
</protein>
<keyword evidence="4" id="KW-1185">Reference proteome</keyword>
<sequence length="305" mass="31908">MRVAGFSQPGGPDVLTMLDVPAPEAGPGEIRVRVRAAGVQPFDLAVREGWTPGYLDAPPYPRVPGNEWAGVVDQAGDGVTEFAAGDEVMGNSILGSYAEFVVVPVANAVRKPAGMPWEVAGAFPAAVMTPHIALDDLRVGEGDTLLIHAAAGGVGAVAVQLAVIAGARVIGTAREENHDYLRSLGAVPVTYGDGLADRVRAAAPDGVDAALDGAGGHALEVSLDLVKDRDRILTLVEHGRAEELGIRVTTFSKRSMARVAEVARLYEDGRLTLNIKGAHSWTRAADAHRQVETGHGRGKVVLLMD</sequence>
<dbReference type="AlphaFoldDB" id="A0A3M2LQ45"/>
<evidence type="ECO:0000313" key="3">
    <source>
        <dbReference type="EMBL" id="RMI39559.1"/>
    </source>
</evidence>
<dbReference type="InterPro" id="IPR020843">
    <property type="entry name" value="ER"/>
</dbReference>
<dbReference type="InterPro" id="IPR011032">
    <property type="entry name" value="GroES-like_sf"/>
</dbReference>
<evidence type="ECO:0000259" key="2">
    <source>
        <dbReference type="SMART" id="SM00829"/>
    </source>
</evidence>
<dbReference type="InterPro" id="IPR036291">
    <property type="entry name" value="NAD(P)-bd_dom_sf"/>
</dbReference>
<dbReference type="Pfam" id="PF08240">
    <property type="entry name" value="ADH_N"/>
    <property type="match status" value="1"/>
</dbReference>
<dbReference type="SUPFAM" id="SSF51735">
    <property type="entry name" value="NAD(P)-binding Rossmann-fold domains"/>
    <property type="match status" value="1"/>
</dbReference>
<dbReference type="GO" id="GO:0016491">
    <property type="term" value="F:oxidoreductase activity"/>
    <property type="evidence" value="ECO:0007669"/>
    <property type="project" value="InterPro"/>
</dbReference>
<evidence type="ECO:0000313" key="4">
    <source>
        <dbReference type="Proteomes" id="UP000282674"/>
    </source>
</evidence>
<proteinExistence type="predicted"/>
<dbReference type="PANTHER" id="PTHR44154">
    <property type="entry name" value="QUINONE OXIDOREDUCTASE"/>
    <property type="match status" value="1"/>
</dbReference>
<reference evidence="3 4" key="1">
    <citation type="submission" date="2018-10" db="EMBL/GenBank/DDBJ databases">
        <title>Isolation from soil.</title>
        <authorList>
            <person name="Hu J."/>
        </authorList>
    </citation>
    <scope>NUCLEOTIDE SEQUENCE [LARGE SCALE GENOMIC DNA]</scope>
    <source>
        <strain evidence="3 4">NEAU-Ht49</strain>
    </source>
</reference>
<dbReference type="CDD" id="cd05289">
    <property type="entry name" value="MDR_like_2"/>
    <property type="match status" value="1"/>
</dbReference>
<dbReference type="Gene3D" id="3.90.180.10">
    <property type="entry name" value="Medium-chain alcohol dehydrogenases, catalytic domain"/>
    <property type="match status" value="1"/>
</dbReference>
<accession>A0A3M2LQ45</accession>
<feature type="domain" description="Enoyl reductase (ER)" evidence="2">
    <location>
        <begin position="10"/>
        <end position="302"/>
    </location>
</feature>
<organism evidence="3 4">
    <name type="scientific">Actinomadura harenae</name>
    <dbReference type="NCBI Taxonomy" id="2483351"/>
    <lineage>
        <taxon>Bacteria</taxon>
        <taxon>Bacillati</taxon>
        <taxon>Actinomycetota</taxon>
        <taxon>Actinomycetes</taxon>
        <taxon>Streptosporangiales</taxon>
        <taxon>Thermomonosporaceae</taxon>
        <taxon>Actinomadura</taxon>
    </lineage>
</organism>
<evidence type="ECO:0000256" key="1">
    <source>
        <dbReference type="ARBA" id="ARBA00022857"/>
    </source>
</evidence>
<keyword evidence="1" id="KW-0521">NADP</keyword>